<gene>
    <name evidence="2" type="ORF">EJ02DRAFT_425435</name>
</gene>
<dbReference type="AlphaFoldDB" id="A0A6A5SDS5"/>
<evidence type="ECO:0000256" key="1">
    <source>
        <dbReference type="SAM" id="MobiDB-lite"/>
    </source>
</evidence>
<reference evidence="2" key="1">
    <citation type="journal article" date="2020" name="Stud. Mycol.">
        <title>101 Dothideomycetes genomes: a test case for predicting lifestyles and emergence of pathogens.</title>
        <authorList>
            <person name="Haridas S."/>
            <person name="Albert R."/>
            <person name="Binder M."/>
            <person name="Bloem J."/>
            <person name="Labutti K."/>
            <person name="Salamov A."/>
            <person name="Andreopoulos B."/>
            <person name="Baker S."/>
            <person name="Barry K."/>
            <person name="Bills G."/>
            <person name="Bluhm B."/>
            <person name="Cannon C."/>
            <person name="Castanera R."/>
            <person name="Culley D."/>
            <person name="Daum C."/>
            <person name="Ezra D."/>
            <person name="Gonzalez J."/>
            <person name="Henrissat B."/>
            <person name="Kuo A."/>
            <person name="Liang C."/>
            <person name="Lipzen A."/>
            <person name="Lutzoni F."/>
            <person name="Magnuson J."/>
            <person name="Mondo S."/>
            <person name="Nolan M."/>
            <person name="Ohm R."/>
            <person name="Pangilinan J."/>
            <person name="Park H.-J."/>
            <person name="Ramirez L."/>
            <person name="Alfaro M."/>
            <person name="Sun H."/>
            <person name="Tritt A."/>
            <person name="Yoshinaga Y."/>
            <person name="Zwiers L.-H."/>
            <person name="Turgeon B."/>
            <person name="Goodwin S."/>
            <person name="Spatafora J."/>
            <person name="Crous P."/>
            <person name="Grigoriev I."/>
        </authorList>
    </citation>
    <scope>NUCLEOTIDE SEQUENCE</scope>
    <source>
        <strain evidence="2">CBS 161.51</strain>
    </source>
</reference>
<name>A0A6A5SDS5_9PLEO</name>
<feature type="compositionally biased region" description="Polar residues" evidence="1">
    <location>
        <begin position="676"/>
        <end position="687"/>
    </location>
</feature>
<feature type="compositionally biased region" description="Basic and acidic residues" evidence="1">
    <location>
        <begin position="626"/>
        <end position="637"/>
    </location>
</feature>
<keyword evidence="3" id="KW-1185">Reference proteome</keyword>
<organism evidence="2 3">
    <name type="scientific">Clathrospora elynae</name>
    <dbReference type="NCBI Taxonomy" id="706981"/>
    <lineage>
        <taxon>Eukaryota</taxon>
        <taxon>Fungi</taxon>
        <taxon>Dikarya</taxon>
        <taxon>Ascomycota</taxon>
        <taxon>Pezizomycotina</taxon>
        <taxon>Dothideomycetes</taxon>
        <taxon>Pleosporomycetidae</taxon>
        <taxon>Pleosporales</taxon>
        <taxon>Diademaceae</taxon>
        <taxon>Clathrospora</taxon>
    </lineage>
</organism>
<feature type="compositionally biased region" description="Low complexity" evidence="1">
    <location>
        <begin position="663"/>
        <end position="675"/>
    </location>
</feature>
<proteinExistence type="predicted"/>
<dbReference type="Proteomes" id="UP000800038">
    <property type="component" value="Unassembled WGS sequence"/>
</dbReference>
<dbReference type="EMBL" id="ML976096">
    <property type="protein sequence ID" value="KAF1938775.1"/>
    <property type="molecule type" value="Genomic_DNA"/>
</dbReference>
<protein>
    <submittedName>
        <fullName evidence="2">Uncharacterized protein</fullName>
    </submittedName>
</protein>
<feature type="region of interest" description="Disordered" evidence="1">
    <location>
        <begin position="604"/>
        <end position="687"/>
    </location>
</feature>
<feature type="region of interest" description="Disordered" evidence="1">
    <location>
        <begin position="70"/>
        <end position="124"/>
    </location>
</feature>
<evidence type="ECO:0000313" key="3">
    <source>
        <dbReference type="Proteomes" id="UP000800038"/>
    </source>
</evidence>
<accession>A0A6A5SDS5</accession>
<feature type="compositionally biased region" description="Low complexity" evidence="1">
    <location>
        <begin position="103"/>
        <end position="114"/>
    </location>
</feature>
<sequence>MPDENPYRLIGDTMREFSTNGLTSGTSGTLGGTQLNQLSYPAPHDTPNLHLDQNLRQSWHAAQNYPHVPLHHPEGPASPMPGSGPFRSPLNIHTPLTPQRTQISKPSTPKISSPLTGGSNPPYFDNPFAPRDDLFRNYALSLPYNLQSSSSGSSPYQGHSFIPGTAYDMAQAGISATGYTNSSWFPHSAMEFTNSSTPSRQKYEAPFPVTGGNPYQDPGNAYGTAHAGMGATGYTNSDPFPHSAIHPTNLSGPSGHHYNASISGNDGAPYQDPRNAYGMTHAGMSATDYTNSDPFPHSVIHPTNPSGPSGLQYDAFISGIGRGTYYNKSFISGNTYGVPQAGMGITEYTNSEPFPQPAISQETPLNLPRQDYEALMGKRMGVDPNWKLPAYNPYPTPLPKRRIWRPIPGVYGIPRQPKERAKYVKLIVDAFNNGNDLVTATGWPDRFEDSAKVYAVAKRIISTAVRLHEDGIKDRAFTCDVGHPFDRLSTFTERMFWMADLLSYFKENASMAMDNSELVEEWLVKIWSTLSEKPSREWMKTAEANTSRLERISGMPFEDIPVSRPTTEERERWQNQLDAESNDSQDNWAPLRLSVFRGYTEISVQGRGKDKMTNPPNEDPEMSGSGHHDNVRLERINPESSNLFSRPRGHALKLGPSQPMGPPSKIVPSISSSGSAANATPFSAQTYDQEDPLEWSVCVRL</sequence>
<evidence type="ECO:0000313" key="2">
    <source>
        <dbReference type="EMBL" id="KAF1938775.1"/>
    </source>
</evidence>